<keyword evidence="5 9" id="KW-0479">Metal-binding</keyword>
<name>A0A8H6VT92_9AGAR</name>
<dbReference type="InterPro" id="IPR017972">
    <property type="entry name" value="Cyt_P450_CS"/>
</dbReference>
<dbReference type="GeneID" id="59351102"/>
<evidence type="ECO:0000256" key="3">
    <source>
        <dbReference type="ARBA" id="ARBA00010617"/>
    </source>
</evidence>
<dbReference type="InterPro" id="IPR036396">
    <property type="entry name" value="Cyt_P450_sf"/>
</dbReference>
<dbReference type="GO" id="GO:0020037">
    <property type="term" value="F:heme binding"/>
    <property type="evidence" value="ECO:0007669"/>
    <property type="project" value="InterPro"/>
</dbReference>
<evidence type="ECO:0000313" key="12">
    <source>
        <dbReference type="Proteomes" id="UP000636479"/>
    </source>
</evidence>
<dbReference type="AlphaFoldDB" id="A0A8H6VT92"/>
<comment type="similarity">
    <text evidence="3 10">Belongs to the cytochrome P450 family.</text>
</comment>
<evidence type="ECO:0000256" key="10">
    <source>
        <dbReference type="RuleBase" id="RU000461"/>
    </source>
</evidence>
<organism evidence="11 12">
    <name type="scientific">Mycena indigotica</name>
    <dbReference type="NCBI Taxonomy" id="2126181"/>
    <lineage>
        <taxon>Eukaryota</taxon>
        <taxon>Fungi</taxon>
        <taxon>Dikarya</taxon>
        <taxon>Basidiomycota</taxon>
        <taxon>Agaricomycotina</taxon>
        <taxon>Agaricomycetes</taxon>
        <taxon>Agaricomycetidae</taxon>
        <taxon>Agaricales</taxon>
        <taxon>Marasmiineae</taxon>
        <taxon>Mycenaceae</taxon>
        <taxon>Mycena</taxon>
    </lineage>
</organism>
<evidence type="ECO:0000313" key="11">
    <source>
        <dbReference type="EMBL" id="KAF7293084.1"/>
    </source>
</evidence>
<evidence type="ECO:0000256" key="4">
    <source>
        <dbReference type="ARBA" id="ARBA00022617"/>
    </source>
</evidence>
<evidence type="ECO:0000256" key="8">
    <source>
        <dbReference type="ARBA" id="ARBA00023033"/>
    </source>
</evidence>
<gene>
    <name evidence="11" type="ORF">MIND_01207800</name>
</gene>
<dbReference type="InterPro" id="IPR002401">
    <property type="entry name" value="Cyt_P450_E_grp-I"/>
</dbReference>
<keyword evidence="6 10" id="KW-0560">Oxidoreductase</keyword>
<evidence type="ECO:0000256" key="9">
    <source>
        <dbReference type="PIRSR" id="PIRSR602401-1"/>
    </source>
</evidence>
<dbReference type="Proteomes" id="UP000636479">
    <property type="component" value="Unassembled WGS sequence"/>
</dbReference>
<dbReference type="PANTHER" id="PTHR46300">
    <property type="entry name" value="P450, PUTATIVE (EUROFUNG)-RELATED-RELATED"/>
    <property type="match status" value="1"/>
</dbReference>
<dbReference type="InterPro" id="IPR001128">
    <property type="entry name" value="Cyt_P450"/>
</dbReference>
<keyword evidence="8 10" id="KW-0503">Monooxygenase</keyword>
<reference evidence="11" key="1">
    <citation type="submission" date="2020-05" db="EMBL/GenBank/DDBJ databases">
        <title>Mycena genomes resolve the evolution of fungal bioluminescence.</title>
        <authorList>
            <person name="Tsai I.J."/>
        </authorList>
    </citation>
    <scope>NUCLEOTIDE SEQUENCE</scope>
    <source>
        <strain evidence="11">171206Taipei</strain>
    </source>
</reference>
<dbReference type="GO" id="GO:0016705">
    <property type="term" value="F:oxidoreductase activity, acting on paired donors, with incorporation or reduction of molecular oxygen"/>
    <property type="evidence" value="ECO:0007669"/>
    <property type="project" value="InterPro"/>
</dbReference>
<dbReference type="EMBL" id="JACAZF010000011">
    <property type="protein sequence ID" value="KAF7293084.1"/>
    <property type="molecule type" value="Genomic_DNA"/>
</dbReference>
<dbReference type="SUPFAM" id="SSF48264">
    <property type="entry name" value="Cytochrome P450"/>
    <property type="match status" value="1"/>
</dbReference>
<dbReference type="RefSeq" id="XP_037215512.1">
    <property type="nucleotide sequence ID" value="XM_037368586.1"/>
</dbReference>
<dbReference type="InterPro" id="IPR050364">
    <property type="entry name" value="Cytochrome_P450_fung"/>
</dbReference>
<comment type="cofactor">
    <cofactor evidence="1 9">
        <name>heme</name>
        <dbReference type="ChEBI" id="CHEBI:30413"/>
    </cofactor>
</comment>
<accession>A0A8H6VT92</accession>
<proteinExistence type="inferred from homology"/>
<dbReference type="PROSITE" id="PS00086">
    <property type="entry name" value="CYTOCHROME_P450"/>
    <property type="match status" value="1"/>
</dbReference>
<dbReference type="CDD" id="cd11065">
    <property type="entry name" value="CYP64-like"/>
    <property type="match status" value="1"/>
</dbReference>
<evidence type="ECO:0000256" key="7">
    <source>
        <dbReference type="ARBA" id="ARBA00023004"/>
    </source>
</evidence>
<comment type="caution">
    <text evidence="11">The sequence shown here is derived from an EMBL/GenBank/DDBJ whole genome shotgun (WGS) entry which is preliminary data.</text>
</comment>
<evidence type="ECO:0000256" key="6">
    <source>
        <dbReference type="ARBA" id="ARBA00023002"/>
    </source>
</evidence>
<dbReference type="PRINTS" id="PR00385">
    <property type="entry name" value="P450"/>
</dbReference>
<keyword evidence="7 9" id="KW-0408">Iron</keyword>
<dbReference type="GO" id="GO:0005506">
    <property type="term" value="F:iron ion binding"/>
    <property type="evidence" value="ECO:0007669"/>
    <property type="project" value="InterPro"/>
</dbReference>
<dbReference type="Gene3D" id="1.10.630.10">
    <property type="entry name" value="Cytochrome P450"/>
    <property type="match status" value="1"/>
</dbReference>
<evidence type="ECO:0000256" key="5">
    <source>
        <dbReference type="ARBA" id="ARBA00022723"/>
    </source>
</evidence>
<evidence type="ECO:0000256" key="1">
    <source>
        <dbReference type="ARBA" id="ARBA00001971"/>
    </source>
</evidence>
<evidence type="ECO:0000256" key="2">
    <source>
        <dbReference type="ARBA" id="ARBA00005179"/>
    </source>
</evidence>
<keyword evidence="12" id="KW-1185">Reference proteome</keyword>
<dbReference type="Pfam" id="PF00067">
    <property type="entry name" value="p450"/>
    <property type="match status" value="1"/>
</dbReference>
<comment type="pathway">
    <text evidence="2">Secondary metabolite biosynthesis.</text>
</comment>
<dbReference type="PRINTS" id="PR00463">
    <property type="entry name" value="EP450I"/>
</dbReference>
<dbReference type="PANTHER" id="PTHR46300:SF7">
    <property type="entry name" value="P450, PUTATIVE (EUROFUNG)-RELATED"/>
    <property type="match status" value="1"/>
</dbReference>
<dbReference type="OrthoDB" id="2789670at2759"/>
<dbReference type="GO" id="GO:0004497">
    <property type="term" value="F:monooxygenase activity"/>
    <property type="evidence" value="ECO:0007669"/>
    <property type="project" value="UniProtKB-KW"/>
</dbReference>
<keyword evidence="4 9" id="KW-0349">Heme</keyword>
<protein>
    <submittedName>
        <fullName evidence="11">Cytochrome P450</fullName>
    </submittedName>
</protein>
<sequence>MLSLSLVAVIACTIWVSLYRRQRRGRIPPGPWALPAIGNLLHFPLPKNSPWRRLLEWKYEFGNITYLHGFGNSVVVLNDIDTCNDLLVKNGHAWADRPVFTMGGELMGMDRSMGFMSNTPMWRYQRKLAHLAFSTDSVKTYCAAQEDIAALMAQSIASHPEDFIDHVRLATGRIVMSVTYGISPQLAEEDYIQHAEDTMEVITDTTMPGAYLVDAIPALKYLPKQLTAFHDKAKEGRAMVERMVFPPYLQVKKEMQTGDAPHSLVKQLLSLPRSDKSDPDESFFEDAVIWAAGSMYGAGGETTFATALNCILAMTMFPEVQRRAQIELDSVVGEQLPTIENRRETPYLNALLKELLRWQPSVPLGVPHRSSKDVVYQGYSLPSDTIAIANVWAITREEDPDFPPEEFMPERFLPRPSGFAPRDPFTYAFGFGRRICPGKPLAENSLYILVAYLIHNFSYHLPRTQEGVEEPIRPTWKSGLTSFPEPFKCRIVPRSDERLTMINYRASNTRAAK</sequence>
<feature type="binding site" description="axial binding residue" evidence="9">
    <location>
        <position position="436"/>
    </location>
    <ligand>
        <name>heme</name>
        <dbReference type="ChEBI" id="CHEBI:30413"/>
    </ligand>
    <ligandPart>
        <name>Fe</name>
        <dbReference type="ChEBI" id="CHEBI:18248"/>
    </ligandPart>
</feature>